<dbReference type="Gene3D" id="3.90.70.10">
    <property type="entry name" value="Cysteine proteinases"/>
    <property type="match status" value="1"/>
</dbReference>
<name>A0A642BZQ8_BACOV</name>
<dbReference type="EMBL" id="VWFQ01000209">
    <property type="protein sequence ID" value="KAA4630999.1"/>
    <property type="molecule type" value="Genomic_DNA"/>
</dbReference>
<dbReference type="Pfam" id="PF03051">
    <property type="entry name" value="Peptidase_C1_2"/>
    <property type="match status" value="1"/>
</dbReference>
<dbReference type="GO" id="GO:0005737">
    <property type="term" value="C:cytoplasm"/>
    <property type="evidence" value="ECO:0007669"/>
    <property type="project" value="TreeGrafter"/>
</dbReference>
<keyword evidence="3" id="KW-0788">Thiol protease</keyword>
<sequence length="179" mass="20914">MNDPSRDFYKLYEIDFDRHAYDGKNWTYVNLPIEDIKEMAIASIKDSTMMYFSCDVGKFFDRNRGVLDVNYYDYGSLMGTTFGMDKKQRIQTFASGSSHAMTLMAVDLDANGQPKKWMVENSWGPGANNGHLIMTDEWFNEYMFRLVVNKKYITDKVREVLKQTPTRLPAWDPMFAEEE</sequence>
<proteinExistence type="predicted"/>
<protein>
    <submittedName>
        <fullName evidence="4">Aminopeptidase</fullName>
    </submittedName>
</protein>
<comment type="caution">
    <text evidence="4">The sequence shown here is derived from an EMBL/GenBank/DDBJ whole genome shotgun (WGS) entry which is preliminary data.</text>
</comment>
<dbReference type="GO" id="GO:0070005">
    <property type="term" value="F:cysteine-type aminopeptidase activity"/>
    <property type="evidence" value="ECO:0007669"/>
    <property type="project" value="InterPro"/>
</dbReference>
<evidence type="ECO:0000256" key="3">
    <source>
        <dbReference type="ARBA" id="ARBA00022807"/>
    </source>
</evidence>
<evidence type="ECO:0000313" key="4">
    <source>
        <dbReference type="EMBL" id="KAA4630999.1"/>
    </source>
</evidence>
<keyword evidence="1" id="KW-0645">Protease</keyword>
<dbReference type="PANTHER" id="PTHR10363:SF2">
    <property type="entry name" value="BLEOMYCIN HYDROLASE"/>
    <property type="match status" value="1"/>
</dbReference>
<organism evidence="4">
    <name type="scientific">Bacteroides ovatus</name>
    <dbReference type="NCBI Taxonomy" id="28116"/>
    <lineage>
        <taxon>Bacteria</taxon>
        <taxon>Pseudomonadati</taxon>
        <taxon>Bacteroidota</taxon>
        <taxon>Bacteroidia</taxon>
        <taxon>Bacteroidales</taxon>
        <taxon>Bacteroidaceae</taxon>
        <taxon>Bacteroides</taxon>
    </lineage>
</organism>
<keyword evidence="2" id="KW-0378">Hydrolase</keyword>
<keyword evidence="4" id="KW-0031">Aminopeptidase</keyword>
<accession>A0A642BZQ8</accession>
<gene>
    <name evidence="4" type="ORF">F3B52_27865</name>
</gene>
<dbReference type="InterPro" id="IPR004134">
    <property type="entry name" value="Peptidase_C1B"/>
</dbReference>
<dbReference type="AlphaFoldDB" id="A0A642BZQ8"/>
<reference evidence="4" key="1">
    <citation type="journal article" date="2019" name="Nat. Med.">
        <title>A library of human gut bacterial isolates paired with longitudinal multiomics data enables mechanistic microbiome research.</title>
        <authorList>
            <person name="Poyet M."/>
            <person name="Groussin M."/>
            <person name="Gibbons S.M."/>
            <person name="Avila-Pacheco J."/>
            <person name="Jiang X."/>
            <person name="Kearney S.M."/>
            <person name="Perrotta A.R."/>
            <person name="Berdy B."/>
            <person name="Zhao S."/>
            <person name="Lieberman T.D."/>
            <person name="Swanson P.K."/>
            <person name="Smith M."/>
            <person name="Roesemann S."/>
            <person name="Alexander J.E."/>
            <person name="Rich S.A."/>
            <person name="Livny J."/>
            <person name="Vlamakis H."/>
            <person name="Clish C."/>
            <person name="Bullock K."/>
            <person name="Deik A."/>
            <person name="Scott J."/>
            <person name="Pierce K.A."/>
            <person name="Xavier R.J."/>
            <person name="Alm E.J."/>
        </authorList>
    </citation>
    <scope>NUCLEOTIDE SEQUENCE</scope>
    <source>
        <strain evidence="4">BIOML-A16</strain>
    </source>
</reference>
<feature type="non-terminal residue" evidence="4">
    <location>
        <position position="1"/>
    </location>
</feature>
<dbReference type="GO" id="GO:0043418">
    <property type="term" value="P:homocysteine catabolic process"/>
    <property type="evidence" value="ECO:0007669"/>
    <property type="project" value="TreeGrafter"/>
</dbReference>
<dbReference type="PANTHER" id="PTHR10363">
    <property type="entry name" value="BLEOMYCIN HYDROLASE"/>
    <property type="match status" value="1"/>
</dbReference>
<dbReference type="GO" id="GO:0009636">
    <property type="term" value="P:response to toxic substance"/>
    <property type="evidence" value="ECO:0007669"/>
    <property type="project" value="TreeGrafter"/>
</dbReference>
<evidence type="ECO:0000256" key="2">
    <source>
        <dbReference type="ARBA" id="ARBA00022801"/>
    </source>
</evidence>
<dbReference type="GO" id="GO:0006508">
    <property type="term" value="P:proteolysis"/>
    <property type="evidence" value="ECO:0007669"/>
    <property type="project" value="UniProtKB-KW"/>
</dbReference>
<dbReference type="InterPro" id="IPR038765">
    <property type="entry name" value="Papain-like_cys_pep_sf"/>
</dbReference>
<dbReference type="SUPFAM" id="SSF54001">
    <property type="entry name" value="Cysteine proteinases"/>
    <property type="match status" value="1"/>
</dbReference>
<evidence type="ECO:0000256" key="1">
    <source>
        <dbReference type="ARBA" id="ARBA00022670"/>
    </source>
</evidence>